<evidence type="ECO:0000313" key="3">
    <source>
        <dbReference type="Proteomes" id="UP000663829"/>
    </source>
</evidence>
<name>A0A816EUN6_9BILA</name>
<dbReference type="Proteomes" id="UP000681722">
    <property type="component" value="Unassembled WGS sequence"/>
</dbReference>
<comment type="caution">
    <text evidence="1">The sequence shown here is derived from an EMBL/GenBank/DDBJ whole genome shotgun (WGS) entry which is preliminary data.</text>
</comment>
<dbReference type="EMBL" id="CAJNOQ010052233">
    <property type="protein sequence ID" value="CAF1652834.1"/>
    <property type="molecule type" value="Genomic_DNA"/>
</dbReference>
<dbReference type="AlphaFoldDB" id="A0A816EUN6"/>
<organism evidence="1 3">
    <name type="scientific">Didymodactylos carnosus</name>
    <dbReference type="NCBI Taxonomy" id="1234261"/>
    <lineage>
        <taxon>Eukaryota</taxon>
        <taxon>Metazoa</taxon>
        <taxon>Spiralia</taxon>
        <taxon>Gnathifera</taxon>
        <taxon>Rotifera</taxon>
        <taxon>Eurotatoria</taxon>
        <taxon>Bdelloidea</taxon>
        <taxon>Philodinida</taxon>
        <taxon>Philodinidae</taxon>
        <taxon>Didymodactylos</taxon>
    </lineage>
</organism>
<sequence>FSHPQAQQQPSFSYLSGITTLLVGNRLNDLACALERAFGVYGRVVAVELDPKENNVQFIIRYFQADAAENA</sequence>
<keyword evidence="3" id="KW-1185">Reference proteome</keyword>
<protein>
    <recommendedName>
        <fullName evidence="4">RRM domain-containing protein</fullName>
    </recommendedName>
</protein>
<feature type="non-terminal residue" evidence="1">
    <location>
        <position position="1"/>
    </location>
</feature>
<feature type="non-terminal residue" evidence="1">
    <location>
        <position position="71"/>
    </location>
</feature>
<accession>A0A816EUN6</accession>
<evidence type="ECO:0008006" key="4">
    <source>
        <dbReference type="Google" id="ProtNLM"/>
    </source>
</evidence>
<proteinExistence type="predicted"/>
<dbReference type="Proteomes" id="UP000663829">
    <property type="component" value="Unassembled WGS sequence"/>
</dbReference>
<gene>
    <name evidence="1" type="ORF">GPM918_LOCUS45608</name>
    <name evidence="2" type="ORF">SRO942_LOCUS48272</name>
</gene>
<reference evidence="1" key="1">
    <citation type="submission" date="2021-02" db="EMBL/GenBank/DDBJ databases">
        <authorList>
            <person name="Nowell W R."/>
        </authorList>
    </citation>
    <scope>NUCLEOTIDE SEQUENCE</scope>
</reference>
<evidence type="ECO:0000313" key="2">
    <source>
        <dbReference type="EMBL" id="CAF4584713.1"/>
    </source>
</evidence>
<dbReference type="EMBL" id="CAJOBC010123444">
    <property type="protein sequence ID" value="CAF4584713.1"/>
    <property type="molecule type" value="Genomic_DNA"/>
</dbReference>
<evidence type="ECO:0000313" key="1">
    <source>
        <dbReference type="EMBL" id="CAF1652834.1"/>
    </source>
</evidence>